<evidence type="ECO:0000313" key="1">
    <source>
        <dbReference type="EMBL" id="PVV03543.1"/>
    </source>
</evidence>
<dbReference type="EMBL" id="MBFS01000220">
    <property type="protein sequence ID" value="PVV03543.1"/>
    <property type="molecule type" value="Genomic_DNA"/>
</dbReference>
<dbReference type="AlphaFoldDB" id="A0A2T9ZG21"/>
<sequence length="166" mass="19038">MDNTLGKPYESQVHVEYEDVVWPKIKKLFGIERLLVVSNSAGVESDDKGYLKAAEIEKSLGIKVLRHKEKKPLGGEIMYEYFATVFENNQQCKTEILKRTDQSQDPALLQRNQIAFIGDRLLTDVVFGNKNGFYTIYLTQPICTKNDNTAAKIVRKLEHFYSKAFL</sequence>
<gene>
    <name evidence="1" type="ORF">BB560_001973</name>
</gene>
<evidence type="ECO:0000313" key="2">
    <source>
        <dbReference type="Proteomes" id="UP000245609"/>
    </source>
</evidence>
<dbReference type="InterPro" id="IPR036412">
    <property type="entry name" value="HAD-like_sf"/>
</dbReference>
<comment type="caution">
    <text evidence="1">The sequence shown here is derived from an EMBL/GenBank/DDBJ whole genome shotgun (WGS) entry which is preliminary data.</text>
</comment>
<dbReference type="GO" id="GO:0008962">
    <property type="term" value="F:phosphatidylglycerophosphatase activity"/>
    <property type="evidence" value="ECO:0007669"/>
    <property type="project" value="InterPro"/>
</dbReference>
<organism evidence="1 2">
    <name type="scientific">Smittium megazygosporum</name>
    <dbReference type="NCBI Taxonomy" id="133381"/>
    <lineage>
        <taxon>Eukaryota</taxon>
        <taxon>Fungi</taxon>
        <taxon>Fungi incertae sedis</taxon>
        <taxon>Zoopagomycota</taxon>
        <taxon>Kickxellomycotina</taxon>
        <taxon>Harpellomycetes</taxon>
        <taxon>Harpellales</taxon>
        <taxon>Legeriomycetaceae</taxon>
        <taxon>Smittium</taxon>
    </lineage>
</organism>
<dbReference type="InterPro" id="IPR023214">
    <property type="entry name" value="HAD_sf"/>
</dbReference>
<proteinExistence type="predicted"/>
<dbReference type="SUPFAM" id="SSF56784">
    <property type="entry name" value="HAD-like"/>
    <property type="match status" value="1"/>
</dbReference>
<dbReference type="InterPro" id="IPR027706">
    <property type="entry name" value="PGP_Pase"/>
</dbReference>
<keyword evidence="2" id="KW-1185">Reference proteome</keyword>
<dbReference type="Pfam" id="PF09419">
    <property type="entry name" value="PGP_phosphatase"/>
    <property type="match status" value="2"/>
</dbReference>
<dbReference type="Proteomes" id="UP000245609">
    <property type="component" value="Unassembled WGS sequence"/>
</dbReference>
<evidence type="ECO:0008006" key="3">
    <source>
        <dbReference type="Google" id="ProtNLM"/>
    </source>
</evidence>
<dbReference type="Gene3D" id="3.40.50.1000">
    <property type="entry name" value="HAD superfamily/HAD-like"/>
    <property type="match status" value="1"/>
</dbReference>
<reference evidence="1 2" key="1">
    <citation type="journal article" date="2018" name="MBio">
        <title>Comparative Genomics Reveals the Core Gene Toolbox for the Fungus-Insect Symbiosis.</title>
        <authorList>
            <person name="Wang Y."/>
            <person name="Stata M."/>
            <person name="Wang W."/>
            <person name="Stajich J.E."/>
            <person name="White M.M."/>
            <person name="Moncalvo J.M."/>
        </authorList>
    </citation>
    <scope>NUCLEOTIDE SEQUENCE [LARGE SCALE GENOMIC DNA]</scope>
    <source>
        <strain evidence="1 2">SC-DP-2</strain>
    </source>
</reference>
<dbReference type="OrthoDB" id="198652at2759"/>
<protein>
    <recommendedName>
        <fullName evidence="3">HAD phosphatase, family IIIA</fullName>
    </recommendedName>
</protein>
<accession>A0A2T9ZG21</accession>
<dbReference type="STRING" id="133381.A0A2T9ZG21"/>
<name>A0A2T9ZG21_9FUNG</name>